<comment type="similarity">
    <text evidence="9">Belongs to the tRNA nucleotidyltransferase/poly(A) polymerase family.</text>
</comment>
<dbReference type="RefSeq" id="WP_119792952.1">
    <property type="nucleotide sequence ID" value="NZ_QYZD01000006.1"/>
</dbReference>
<comment type="cofactor">
    <cofactor evidence="1">
        <name>Mg(2+)</name>
        <dbReference type="ChEBI" id="CHEBI:18420"/>
    </cofactor>
</comment>
<comment type="caution">
    <text evidence="13">The sequence shown here is derived from an EMBL/GenBank/DDBJ whole genome shotgun (WGS) entry which is preliminary data.</text>
</comment>
<evidence type="ECO:0000259" key="11">
    <source>
        <dbReference type="Pfam" id="PF12627"/>
    </source>
</evidence>
<evidence type="ECO:0000256" key="3">
    <source>
        <dbReference type="ARBA" id="ARBA00022694"/>
    </source>
</evidence>
<dbReference type="CDD" id="cd05398">
    <property type="entry name" value="NT_ClassII-CCAase"/>
    <property type="match status" value="1"/>
</dbReference>
<dbReference type="EMBL" id="QYZD01000006">
    <property type="protein sequence ID" value="RJG24526.1"/>
    <property type="molecule type" value="Genomic_DNA"/>
</dbReference>
<evidence type="ECO:0000313" key="14">
    <source>
        <dbReference type="Proteomes" id="UP000266177"/>
    </source>
</evidence>
<gene>
    <name evidence="13" type="ORF">DQX05_09385</name>
</gene>
<feature type="domain" description="CCA-adding enzyme C-terminal" evidence="12">
    <location>
        <begin position="262"/>
        <end position="421"/>
    </location>
</feature>
<dbReference type="PANTHER" id="PTHR46173">
    <property type="entry name" value="CCA TRNA NUCLEOTIDYLTRANSFERASE 1, MITOCHONDRIAL"/>
    <property type="match status" value="1"/>
</dbReference>
<keyword evidence="6" id="KW-0547">Nucleotide-binding</keyword>
<feature type="domain" description="tRNA nucleotidyltransferase/poly(A) polymerase RNA and SrmB- binding" evidence="11">
    <location>
        <begin position="178"/>
        <end position="229"/>
    </location>
</feature>
<evidence type="ECO:0000256" key="1">
    <source>
        <dbReference type="ARBA" id="ARBA00001946"/>
    </source>
</evidence>
<name>A0A3A3H0L9_PANTH</name>
<dbReference type="SUPFAM" id="SSF81891">
    <property type="entry name" value="Poly A polymerase C-terminal region-like"/>
    <property type="match status" value="1"/>
</dbReference>
<dbReference type="Proteomes" id="UP000266177">
    <property type="component" value="Unassembled WGS sequence"/>
</dbReference>
<keyword evidence="7" id="KW-0460">Magnesium</keyword>
<dbReference type="EC" id="2.7.7.72" evidence="13"/>
<keyword evidence="3" id="KW-0819">tRNA processing</keyword>
<dbReference type="GO" id="GO:0000166">
    <property type="term" value="F:nucleotide binding"/>
    <property type="evidence" value="ECO:0007669"/>
    <property type="project" value="UniProtKB-KW"/>
</dbReference>
<keyword evidence="4 13" id="KW-0548">Nucleotidyltransferase</keyword>
<evidence type="ECO:0000259" key="12">
    <source>
        <dbReference type="Pfam" id="PF13735"/>
    </source>
</evidence>
<dbReference type="InterPro" id="IPR050264">
    <property type="entry name" value="Bact_CCA-adding_enz_type3_sf"/>
</dbReference>
<sequence length="429" mass="47731">MKCNLEEELLYVEAKQVMRHLLDAGHEAYIVGGSVRDSLLRRPVGDIDIATSALPEQVTALFRRVVPTGLAHGTVTVVMDHYIYEVTTFRKESAYEDHRRPEEVEFIDDLEEDLRRRDFTINAMALDIEGGLRDPFGGRADLERRLIRCVGDPEMRFREDALRMLRGVRFASLLGGRIAKSTWRALLRQRETLRYVAMERVRDELWKLTAGADPARGWAMLARSGLLRYAKEPLGALAGPAPDGWPRLLCALGSVAGPELRFAALLLGLAAGEAEAKRIVQALRFSGAQQDAVLGVLRAEARLAAGGEAALAGPGGERAWRRAYAEALYACGEDALRGWHACRRALAGVPEERLAPFLRDGEAWLQRIAVRRLPDIALTGGDLLQASERPAGPWLREALEAAWLAVALGDVPNERDALREYMQKEWKRE</sequence>
<proteinExistence type="inferred from homology"/>
<dbReference type="Pfam" id="PF12627">
    <property type="entry name" value="PolyA_pol_RNAbd"/>
    <property type="match status" value="1"/>
</dbReference>
<organism evidence="13 14">
    <name type="scientific">Paenibacillus thiaminolyticus</name>
    <name type="common">Bacillus thiaminolyticus</name>
    <dbReference type="NCBI Taxonomy" id="49283"/>
    <lineage>
        <taxon>Bacteria</taxon>
        <taxon>Bacillati</taxon>
        <taxon>Bacillota</taxon>
        <taxon>Bacilli</taxon>
        <taxon>Bacillales</taxon>
        <taxon>Paenibacillaceae</taxon>
        <taxon>Paenibacillus</taxon>
    </lineage>
</organism>
<protein>
    <submittedName>
        <fullName evidence="13">CCA tRNA nucleotidyltransferase</fullName>
        <ecNumber evidence="13">2.7.7.72</ecNumber>
    </submittedName>
</protein>
<dbReference type="Gene3D" id="1.10.246.80">
    <property type="match status" value="1"/>
</dbReference>
<dbReference type="InterPro" id="IPR032828">
    <property type="entry name" value="PolyA_RNA-bd"/>
</dbReference>
<keyword evidence="5" id="KW-0479">Metal-binding</keyword>
<evidence type="ECO:0000256" key="9">
    <source>
        <dbReference type="RuleBase" id="RU003953"/>
    </source>
</evidence>
<dbReference type="InterPro" id="IPR032810">
    <property type="entry name" value="CCA-adding_enz_C"/>
</dbReference>
<dbReference type="Gene3D" id="3.30.460.10">
    <property type="entry name" value="Beta Polymerase, domain 2"/>
    <property type="match status" value="1"/>
</dbReference>
<dbReference type="OrthoDB" id="9805698at2"/>
<dbReference type="Gene3D" id="1.10.3090.10">
    <property type="entry name" value="cca-adding enzyme, domain 2"/>
    <property type="match status" value="1"/>
</dbReference>
<dbReference type="AlphaFoldDB" id="A0A3A3H0L9"/>
<dbReference type="GO" id="GO:0008033">
    <property type="term" value="P:tRNA processing"/>
    <property type="evidence" value="ECO:0007669"/>
    <property type="project" value="UniProtKB-KW"/>
</dbReference>
<dbReference type="InterPro" id="IPR002646">
    <property type="entry name" value="PolA_pol_head_dom"/>
</dbReference>
<reference evidence="13 14" key="1">
    <citation type="submission" date="2018-09" db="EMBL/GenBank/DDBJ databases">
        <title>Paenibacillus SK2017-BO5.</title>
        <authorList>
            <person name="Piskunova J.V."/>
            <person name="Dubiley S.A."/>
            <person name="Severinov K.V."/>
        </authorList>
    </citation>
    <scope>NUCLEOTIDE SEQUENCE [LARGE SCALE GENOMIC DNA]</scope>
    <source>
        <strain evidence="13 14">BO5</strain>
    </source>
</reference>
<feature type="domain" description="Poly A polymerase head" evidence="10">
    <location>
        <begin position="28"/>
        <end position="148"/>
    </location>
</feature>
<keyword evidence="2 9" id="KW-0808">Transferase</keyword>
<dbReference type="SUPFAM" id="SSF81301">
    <property type="entry name" value="Nucleotidyltransferase"/>
    <property type="match status" value="1"/>
</dbReference>
<evidence type="ECO:0000256" key="5">
    <source>
        <dbReference type="ARBA" id="ARBA00022723"/>
    </source>
</evidence>
<dbReference type="GO" id="GO:0004810">
    <property type="term" value="F:CCA tRNA nucleotidyltransferase activity"/>
    <property type="evidence" value="ECO:0007669"/>
    <property type="project" value="UniProtKB-EC"/>
</dbReference>
<evidence type="ECO:0000256" key="8">
    <source>
        <dbReference type="ARBA" id="ARBA00022884"/>
    </source>
</evidence>
<dbReference type="NCBIfam" id="NF009814">
    <property type="entry name" value="PRK13299.1"/>
    <property type="match status" value="1"/>
</dbReference>
<evidence type="ECO:0000256" key="7">
    <source>
        <dbReference type="ARBA" id="ARBA00022842"/>
    </source>
</evidence>
<evidence type="ECO:0000256" key="2">
    <source>
        <dbReference type="ARBA" id="ARBA00022679"/>
    </source>
</evidence>
<evidence type="ECO:0000256" key="4">
    <source>
        <dbReference type="ARBA" id="ARBA00022695"/>
    </source>
</evidence>
<dbReference type="PANTHER" id="PTHR46173:SF1">
    <property type="entry name" value="CCA TRNA NUCLEOTIDYLTRANSFERASE 1, MITOCHONDRIAL"/>
    <property type="match status" value="1"/>
</dbReference>
<evidence type="ECO:0000256" key="6">
    <source>
        <dbReference type="ARBA" id="ARBA00022741"/>
    </source>
</evidence>
<dbReference type="InterPro" id="IPR043519">
    <property type="entry name" value="NT_sf"/>
</dbReference>
<keyword evidence="8 9" id="KW-0694">RNA-binding</keyword>
<evidence type="ECO:0000259" key="10">
    <source>
        <dbReference type="Pfam" id="PF01743"/>
    </source>
</evidence>
<evidence type="ECO:0000313" key="13">
    <source>
        <dbReference type="EMBL" id="RJG24526.1"/>
    </source>
</evidence>
<dbReference type="Pfam" id="PF13735">
    <property type="entry name" value="tRNA_NucTran2_2"/>
    <property type="match status" value="1"/>
</dbReference>
<dbReference type="Pfam" id="PF01743">
    <property type="entry name" value="PolyA_pol"/>
    <property type="match status" value="1"/>
</dbReference>
<dbReference type="GO" id="GO:0046872">
    <property type="term" value="F:metal ion binding"/>
    <property type="evidence" value="ECO:0007669"/>
    <property type="project" value="UniProtKB-KW"/>
</dbReference>
<dbReference type="GO" id="GO:0000049">
    <property type="term" value="F:tRNA binding"/>
    <property type="evidence" value="ECO:0007669"/>
    <property type="project" value="TreeGrafter"/>
</dbReference>
<accession>A0A3A3H0L9</accession>